<protein>
    <submittedName>
        <fullName evidence="2">SMP domain-containing protein</fullName>
    </submittedName>
</protein>
<evidence type="ECO:0000313" key="3">
    <source>
        <dbReference type="Proteomes" id="UP001465668"/>
    </source>
</evidence>
<evidence type="ECO:0000313" key="2">
    <source>
        <dbReference type="EMBL" id="KAK9775250.1"/>
    </source>
</evidence>
<dbReference type="EMBL" id="JARVKM010000036">
    <property type="protein sequence ID" value="KAK9775250.1"/>
    <property type="molecule type" value="Genomic_DNA"/>
</dbReference>
<dbReference type="Proteomes" id="UP001465668">
    <property type="component" value="Unassembled WGS sequence"/>
</dbReference>
<keyword evidence="3" id="KW-1185">Reference proteome</keyword>
<comment type="caution">
    <text evidence="2">The sequence shown here is derived from an EMBL/GenBank/DDBJ whole genome shotgun (WGS) entry which is preliminary data.</text>
</comment>
<proteinExistence type="predicted"/>
<feature type="region of interest" description="Disordered" evidence="1">
    <location>
        <begin position="1"/>
        <end position="182"/>
    </location>
</feature>
<organism evidence="2 3">
    <name type="scientific">Seiridium cardinale</name>
    <dbReference type="NCBI Taxonomy" id="138064"/>
    <lineage>
        <taxon>Eukaryota</taxon>
        <taxon>Fungi</taxon>
        <taxon>Dikarya</taxon>
        <taxon>Ascomycota</taxon>
        <taxon>Pezizomycotina</taxon>
        <taxon>Sordariomycetes</taxon>
        <taxon>Xylariomycetidae</taxon>
        <taxon>Amphisphaeriales</taxon>
        <taxon>Sporocadaceae</taxon>
        <taxon>Seiridium</taxon>
    </lineage>
</organism>
<sequence length="182" mass="18887">MPTTRANAASEAAKHEEFSGKIQGSEPITTKGHAPGVKVGNDLRPEYHAEVFPAGTAPEEFSHQPNAEGEVPGQQFNESSTANTSASDTLGGATSQTVHTGLGKPIQGQEEREKRGAHVRKNKKEGTLEGVGASVGIDSVRQKGADLPEGVSKGTRGKGSDDYPGATERAPESAESVAAERS</sequence>
<accession>A0ABR2XNL0</accession>
<evidence type="ECO:0000256" key="1">
    <source>
        <dbReference type="SAM" id="MobiDB-lite"/>
    </source>
</evidence>
<feature type="compositionally biased region" description="Polar residues" evidence="1">
    <location>
        <begin position="74"/>
        <end position="99"/>
    </location>
</feature>
<gene>
    <name evidence="2" type="ORF">SCAR479_08226</name>
</gene>
<reference evidence="2 3" key="1">
    <citation type="submission" date="2024-02" db="EMBL/GenBank/DDBJ databases">
        <title>First draft genome assembly of two strains of Seiridium cardinale.</title>
        <authorList>
            <person name="Emiliani G."/>
            <person name="Scali E."/>
        </authorList>
    </citation>
    <scope>NUCLEOTIDE SEQUENCE [LARGE SCALE GENOMIC DNA]</scope>
    <source>
        <strain evidence="2 3">BM-138-000479</strain>
    </source>
</reference>
<name>A0ABR2XNL0_9PEZI</name>